<dbReference type="EMBL" id="OQ890324">
    <property type="protein sequence ID" value="WLJ26247.1"/>
    <property type="molecule type" value="Genomic_DNA"/>
</dbReference>
<dbReference type="PANTHER" id="PTHR36180:SF2">
    <property type="entry name" value="BRO FAMILY PROTEIN"/>
    <property type="match status" value="1"/>
</dbReference>
<evidence type="ECO:0000313" key="2">
    <source>
        <dbReference type="EMBL" id="WLJ26247.1"/>
    </source>
</evidence>
<dbReference type="InterPro" id="IPR003497">
    <property type="entry name" value="BRO_N_domain"/>
</dbReference>
<dbReference type="GO" id="GO:0003677">
    <property type="term" value="F:DNA binding"/>
    <property type="evidence" value="ECO:0007669"/>
    <property type="project" value="InterPro"/>
</dbReference>
<dbReference type="SMART" id="SM01040">
    <property type="entry name" value="Bro-N"/>
    <property type="match status" value="1"/>
</dbReference>
<dbReference type="PANTHER" id="PTHR36180">
    <property type="entry name" value="DNA-BINDING PROTEIN-RELATED-RELATED"/>
    <property type="match status" value="1"/>
</dbReference>
<evidence type="ECO:0000259" key="1">
    <source>
        <dbReference type="PROSITE" id="PS51750"/>
    </source>
</evidence>
<protein>
    <submittedName>
        <fullName evidence="2">Repressor domain protein</fullName>
    </submittedName>
</protein>
<sequence length="263" mass="30009">MNDLKVFENKDFGQVRTSIINDEPWFSLADVCRILEINNPRMAKTRLNQDGVSTTDIGVVTGKKADGSDAIQNVKMNFINESNLYKLIFQSRKPEAERFADWVTSEVLPTIRKHGAYMTETVIERTLTDPDYLIQLATTLKEERQRRLLAEEENERNKPKVLFSDSCEVAENSILIGEFAKRLKQNGLPNMGQNRLFTLLRDQGYLCKGGERRNQPTQRSMEQGLFETKVRVINNPDGSTRTTTTTKMTGKGQIYFTNKFLGG</sequence>
<organism evidence="2">
    <name type="scientific">Firmicutes phage HS16</name>
    <dbReference type="NCBI Taxonomy" id="3056394"/>
    <lineage>
        <taxon>Viruses</taxon>
    </lineage>
</organism>
<accession>A0AA49X3B3</accession>
<proteinExistence type="predicted"/>
<dbReference type="Pfam" id="PF03374">
    <property type="entry name" value="ANT"/>
    <property type="match status" value="1"/>
</dbReference>
<name>A0AA49X3B3_9VIRU</name>
<dbReference type="PROSITE" id="PS51750">
    <property type="entry name" value="BRO_N"/>
    <property type="match status" value="1"/>
</dbReference>
<reference evidence="2" key="1">
    <citation type="submission" date="2023-04" db="EMBL/GenBank/DDBJ databases">
        <title>The human skin virome in hidradenitis suppurativa patients.</title>
        <authorList>
            <person name="Jansen D."/>
        </authorList>
    </citation>
    <scope>NUCLEOTIDE SEQUENCE</scope>
    <source>
        <strain evidence="2">VC4_HSPhageA</strain>
    </source>
</reference>
<dbReference type="Pfam" id="PF02498">
    <property type="entry name" value="Bro-N"/>
    <property type="match status" value="1"/>
</dbReference>
<feature type="domain" description="Bro-N" evidence="1">
    <location>
        <begin position="1"/>
        <end position="115"/>
    </location>
</feature>
<dbReference type="InterPro" id="IPR005039">
    <property type="entry name" value="Ant_C"/>
</dbReference>